<gene>
    <name evidence="1" type="ORF">J4N46_12065</name>
</gene>
<evidence type="ECO:0000313" key="2">
    <source>
        <dbReference type="Proteomes" id="UP000681610"/>
    </source>
</evidence>
<dbReference type="EMBL" id="JAGDYP010000013">
    <property type="protein sequence ID" value="MBO1885125.1"/>
    <property type="molecule type" value="Genomic_DNA"/>
</dbReference>
<name>A0ABS3Q0N7_9FLAO</name>
<dbReference type="Proteomes" id="UP000681610">
    <property type="component" value="Unassembled WGS sequence"/>
</dbReference>
<dbReference type="RefSeq" id="WP_208059488.1">
    <property type="nucleotide sequence ID" value="NZ_JAGDYP010000013.1"/>
</dbReference>
<reference evidence="1 2" key="1">
    <citation type="submission" date="2021-03" db="EMBL/GenBank/DDBJ databases">
        <title>Isolation and description of Capnocytophaga bilenii sp. nov., a novel Capnocytophaga species, isolated from a gingivitis subject.</title>
        <authorList>
            <person name="Antezack A."/>
            <person name="Monnet-Corti V."/>
            <person name="La Scola B."/>
        </authorList>
    </citation>
    <scope>NUCLEOTIDE SEQUENCE [LARGE SCALE GENOMIC DNA]</scope>
    <source>
        <strain evidence="1 2">Marseille-Q4570</strain>
    </source>
</reference>
<sequence length="102" mass="12319">MKHTEEQIIKITKQIKACIEKKYDIKLNHSIEEAIYDTERQCWVVIAVSKLFEQENLFSYFISDDTGKLIKTMDKYGYNTYLPRSEIIDKEILKEWDEYEKE</sequence>
<keyword evidence="2" id="KW-1185">Reference proteome</keyword>
<evidence type="ECO:0000313" key="1">
    <source>
        <dbReference type="EMBL" id="MBO1885125.1"/>
    </source>
</evidence>
<accession>A0ABS3Q0N7</accession>
<protein>
    <submittedName>
        <fullName evidence="1">Uncharacterized protein</fullName>
    </submittedName>
</protein>
<organism evidence="1 2">
    <name type="scientific">Capnocytophaga bilenii</name>
    <dbReference type="NCBI Taxonomy" id="2819369"/>
    <lineage>
        <taxon>Bacteria</taxon>
        <taxon>Pseudomonadati</taxon>
        <taxon>Bacteroidota</taxon>
        <taxon>Flavobacteriia</taxon>
        <taxon>Flavobacteriales</taxon>
        <taxon>Flavobacteriaceae</taxon>
        <taxon>Capnocytophaga</taxon>
    </lineage>
</organism>
<proteinExistence type="predicted"/>
<comment type="caution">
    <text evidence="1">The sequence shown here is derived from an EMBL/GenBank/DDBJ whole genome shotgun (WGS) entry which is preliminary data.</text>
</comment>